<protein>
    <submittedName>
        <fullName evidence="4">Preprotein translocase subunit SecD</fullName>
    </submittedName>
</protein>
<dbReference type="AlphaFoldDB" id="A0A1E3SVB5"/>
<evidence type="ECO:0000256" key="2">
    <source>
        <dbReference type="SAM" id="SignalP"/>
    </source>
</evidence>
<dbReference type="Proteomes" id="UP000094224">
    <property type="component" value="Unassembled WGS sequence"/>
</dbReference>
<comment type="caution">
    <text evidence="4">The sequence shown here is derived from an EMBL/GenBank/DDBJ whole genome shotgun (WGS) entry which is preliminary data.</text>
</comment>
<feature type="signal peptide" evidence="2">
    <location>
        <begin position="1"/>
        <end position="24"/>
    </location>
</feature>
<dbReference type="EMBL" id="MIHC01000019">
    <property type="protein sequence ID" value="ODR06092.1"/>
    <property type="molecule type" value="Genomic_DNA"/>
</dbReference>
<feature type="chain" id="PRO_5043144331" evidence="2">
    <location>
        <begin position="25"/>
        <end position="189"/>
    </location>
</feature>
<accession>A0A1E3SVB5</accession>
<sequence>MLSAATVRLVGAVLLAAVPAGCAAAQHPAAPARSTSTAPARPPATVTRIAPLPVRTVENSQPTSPEKCPAIDPAAPTPPGNPLVTCDVARTTRYTLGPETLRLELIHVAAPTPLTADFYEVNLTLDPASATAWAAFTTAHLHGHFAFLRDDLVLEAPLIEDPVTSGRIALTTQTLQAAEQLARLAGRPA</sequence>
<proteinExistence type="predicted"/>
<feature type="region of interest" description="Disordered" evidence="1">
    <location>
        <begin position="56"/>
        <end position="82"/>
    </location>
</feature>
<evidence type="ECO:0000313" key="5">
    <source>
        <dbReference type="Proteomes" id="UP000094224"/>
    </source>
</evidence>
<name>A0A1E3SVB5_9MYCO</name>
<dbReference type="OrthoDB" id="4732227at2"/>
<dbReference type="Pfam" id="PF22599">
    <property type="entry name" value="SecDF_P1_head"/>
    <property type="match status" value="1"/>
</dbReference>
<dbReference type="InterPro" id="IPR054384">
    <property type="entry name" value="SecDF_P1_head"/>
</dbReference>
<gene>
    <name evidence="4" type="ORF">BHQ21_12325</name>
</gene>
<dbReference type="STRING" id="243061.AWC25_11130"/>
<organism evidence="4 5">
    <name type="scientific">Mycobacterium sherrisii</name>
    <dbReference type="NCBI Taxonomy" id="243061"/>
    <lineage>
        <taxon>Bacteria</taxon>
        <taxon>Bacillati</taxon>
        <taxon>Actinomycetota</taxon>
        <taxon>Actinomycetes</taxon>
        <taxon>Mycobacteriales</taxon>
        <taxon>Mycobacteriaceae</taxon>
        <taxon>Mycobacterium</taxon>
        <taxon>Mycobacterium simiae complex</taxon>
    </lineage>
</organism>
<feature type="domain" description="SecDF P1 head subdomain" evidence="3">
    <location>
        <begin position="118"/>
        <end position="183"/>
    </location>
</feature>
<dbReference type="Gene3D" id="3.30.1360.200">
    <property type="match status" value="1"/>
</dbReference>
<evidence type="ECO:0000256" key="1">
    <source>
        <dbReference type="SAM" id="MobiDB-lite"/>
    </source>
</evidence>
<keyword evidence="2" id="KW-0732">Signal</keyword>
<evidence type="ECO:0000259" key="3">
    <source>
        <dbReference type="Pfam" id="PF22599"/>
    </source>
</evidence>
<keyword evidence="5" id="KW-1185">Reference proteome</keyword>
<reference evidence="5" key="1">
    <citation type="submission" date="2016-09" db="EMBL/GenBank/DDBJ databases">
        <authorList>
            <person name="Greninger A.L."/>
            <person name="Jerome K.R."/>
            <person name="Mcnair B."/>
            <person name="Wallis C."/>
            <person name="Fang F."/>
        </authorList>
    </citation>
    <scope>NUCLEOTIDE SEQUENCE [LARGE SCALE GENOMIC DNA]</scope>
    <source>
        <strain evidence="5">BC1_M4</strain>
    </source>
</reference>
<evidence type="ECO:0000313" key="4">
    <source>
        <dbReference type="EMBL" id="ODR06092.1"/>
    </source>
</evidence>